<feature type="transmembrane region" description="Helical" evidence="7">
    <location>
        <begin position="181"/>
        <end position="205"/>
    </location>
</feature>
<evidence type="ECO:0000256" key="4">
    <source>
        <dbReference type="ARBA" id="ARBA00022692"/>
    </source>
</evidence>
<dbReference type="Proteomes" id="UP000035760">
    <property type="component" value="Unassembled WGS sequence"/>
</dbReference>
<gene>
    <name evidence="8" type="ORF">BN873_490033</name>
</gene>
<reference evidence="8" key="2">
    <citation type="submission" date="2014-03" db="EMBL/GenBank/DDBJ databases">
        <title>Candidatus Competibacter-lineage genomes retrieved from metagenomes reveal functional metabolic diversity.</title>
        <authorList>
            <person name="McIlroy S.J."/>
            <person name="Albertsen M."/>
            <person name="Andresen E.K."/>
            <person name="Saunders A.M."/>
            <person name="Kristiansen R."/>
            <person name="Stokholm-Bjerregaard M."/>
            <person name="Nielsen K.L."/>
            <person name="Nielsen P.H."/>
        </authorList>
    </citation>
    <scope>NUCLEOTIDE SEQUENCE</scope>
    <source>
        <strain evidence="8">Run_A_D11</strain>
    </source>
</reference>
<dbReference type="OrthoDB" id="9807748at2"/>
<proteinExistence type="inferred from homology"/>
<comment type="subcellular location">
    <subcellularLocation>
        <location evidence="1 7">Cell membrane</location>
        <topology evidence="1 7">Multi-pass membrane protein</topology>
    </subcellularLocation>
</comment>
<accession>W6M9U7</accession>
<dbReference type="InterPro" id="IPR006304">
    <property type="entry name" value="T3SS_SpaR/YscT"/>
</dbReference>
<feature type="transmembrane region" description="Helical" evidence="7">
    <location>
        <begin position="122"/>
        <end position="147"/>
    </location>
</feature>
<dbReference type="PRINTS" id="PR00953">
    <property type="entry name" value="TYPE3IMRPROT"/>
</dbReference>
<comment type="similarity">
    <text evidence="2 7">Belongs to the FliR/MopE/SpaR family.</text>
</comment>
<dbReference type="GO" id="GO:0005886">
    <property type="term" value="C:plasma membrane"/>
    <property type="evidence" value="ECO:0007669"/>
    <property type="project" value="UniProtKB-SubCell"/>
</dbReference>
<evidence type="ECO:0000256" key="3">
    <source>
        <dbReference type="ARBA" id="ARBA00022475"/>
    </source>
</evidence>
<protein>
    <submittedName>
        <fullName evidence="8">Yop proteins translocation protein T</fullName>
    </submittedName>
</protein>
<comment type="caution">
    <text evidence="8">The sequence shown here is derived from an EMBL/GenBank/DDBJ whole genome shotgun (WGS) entry which is preliminary data.</text>
</comment>
<keyword evidence="4 7" id="KW-0812">Transmembrane</keyword>
<dbReference type="EMBL" id="CBTJ020000057">
    <property type="protein sequence ID" value="CDI03424.1"/>
    <property type="molecule type" value="Genomic_DNA"/>
</dbReference>
<feature type="transmembrane region" description="Helical" evidence="7">
    <location>
        <begin position="225"/>
        <end position="245"/>
    </location>
</feature>
<dbReference type="InterPro" id="IPR002010">
    <property type="entry name" value="T3SS_IM_R"/>
</dbReference>
<dbReference type="PANTHER" id="PTHR30065">
    <property type="entry name" value="FLAGELLAR BIOSYNTHETIC PROTEIN FLIR"/>
    <property type="match status" value="1"/>
</dbReference>
<keyword evidence="6 7" id="KW-0472">Membrane</keyword>
<evidence type="ECO:0000256" key="5">
    <source>
        <dbReference type="ARBA" id="ARBA00022989"/>
    </source>
</evidence>
<evidence type="ECO:0000256" key="6">
    <source>
        <dbReference type="ARBA" id="ARBA00023136"/>
    </source>
</evidence>
<sequence length="260" mass="28529">METAELRQLLLTFSVALPRLLLALTTLPLLRRQVLPGLTRNAVVFTLAVSVLPVAATGLPAAPHSTAWLLGILLKEAFIGLVIGYVTSVLFWAVEAIGFFIDNQRGATMASSLNPLTEEQTSPLGILLSQVMAVLFFSGGGFLVYLGGIYQSYRLWPVASFYPRISLDAAVYFLNQLDVLMYLAVFLAGPVIVAMFLVEFGMGLIGRFSPQLNVFFLAMPVKSALANWLLVAYIAMLVYFFSAEFQRLSTLLPRLRGLLE</sequence>
<name>W6M9U7_9GAMM</name>
<keyword evidence="3 7" id="KW-1003">Cell membrane</keyword>
<evidence type="ECO:0000256" key="7">
    <source>
        <dbReference type="RuleBase" id="RU362072"/>
    </source>
</evidence>
<dbReference type="PANTHER" id="PTHR30065:SF1">
    <property type="entry name" value="SURFACE PRESENTATION OF ANTIGENS PROTEIN SPAR"/>
    <property type="match status" value="1"/>
</dbReference>
<dbReference type="STRING" id="1400863.BN873_490033"/>
<dbReference type="GO" id="GO:0006605">
    <property type="term" value="P:protein targeting"/>
    <property type="evidence" value="ECO:0007669"/>
    <property type="project" value="UniProtKB-UniRule"/>
</dbReference>
<feature type="transmembrane region" description="Helical" evidence="7">
    <location>
        <begin position="77"/>
        <end position="101"/>
    </location>
</feature>
<dbReference type="NCBIfam" id="TIGR01401">
    <property type="entry name" value="fliR_like_III"/>
    <property type="match status" value="1"/>
</dbReference>
<evidence type="ECO:0000313" key="9">
    <source>
        <dbReference type="Proteomes" id="UP000035760"/>
    </source>
</evidence>
<evidence type="ECO:0000313" key="8">
    <source>
        <dbReference type="EMBL" id="CDI03424.1"/>
    </source>
</evidence>
<evidence type="ECO:0000256" key="1">
    <source>
        <dbReference type="ARBA" id="ARBA00004651"/>
    </source>
</evidence>
<dbReference type="Pfam" id="PF01311">
    <property type="entry name" value="Bac_export_1"/>
    <property type="match status" value="1"/>
</dbReference>
<evidence type="ECO:0000256" key="2">
    <source>
        <dbReference type="ARBA" id="ARBA00009772"/>
    </source>
</evidence>
<keyword evidence="5 7" id="KW-1133">Transmembrane helix</keyword>
<reference evidence="8" key="1">
    <citation type="submission" date="2013-07" db="EMBL/GenBank/DDBJ databases">
        <authorList>
            <person name="McIlroy S."/>
        </authorList>
    </citation>
    <scope>NUCLEOTIDE SEQUENCE [LARGE SCALE GENOMIC DNA]</scope>
    <source>
        <strain evidence="8">Run_A_D11</strain>
    </source>
</reference>
<feature type="transmembrane region" description="Helical" evidence="7">
    <location>
        <begin position="42"/>
        <end position="62"/>
    </location>
</feature>
<organism evidence="8 9">
    <name type="scientific">Candidatus Competibacter denitrificans Run_A_D11</name>
    <dbReference type="NCBI Taxonomy" id="1400863"/>
    <lineage>
        <taxon>Bacteria</taxon>
        <taxon>Pseudomonadati</taxon>
        <taxon>Pseudomonadota</taxon>
        <taxon>Gammaproteobacteria</taxon>
        <taxon>Candidatus Competibacteraceae</taxon>
        <taxon>Candidatus Competibacter</taxon>
    </lineage>
</organism>
<dbReference type="AlphaFoldDB" id="W6M9U7"/>
<dbReference type="RefSeq" id="WP_048674149.1">
    <property type="nucleotide sequence ID" value="NZ_CBTJ020000057.1"/>
</dbReference>
<keyword evidence="9" id="KW-1185">Reference proteome</keyword>